<feature type="region of interest" description="Disordered" evidence="7">
    <location>
        <begin position="220"/>
        <end position="239"/>
    </location>
</feature>
<evidence type="ECO:0000313" key="9">
    <source>
        <dbReference type="EMBL" id="CAE7186677.1"/>
    </source>
</evidence>
<feature type="compositionally biased region" description="Basic and acidic residues" evidence="7">
    <location>
        <begin position="187"/>
        <end position="200"/>
    </location>
</feature>
<keyword evidence="3" id="KW-0819">tRNA processing</keyword>
<feature type="domain" description="tRNA intron endonuclease catalytic" evidence="8">
    <location>
        <begin position="366"/>
        <end position="462"/>
    </location>
</feature>
<evidence type="ECO:0000256" key="6">
    <source>
        <dbReference type="ARBA" id="ARBA00034031"/>
    </source>
</evidence>
<evidence type="ECO:0000313" key="10">
    <source>
        <dbReference type="Proteomes" id="UP000472372"/>
    </source>
</evidence>
<organism evidence="9 10">
    <name type="scientific">Pyrenophora teres f. teres</name>
    <dbReference type="NCBI Taxonomy" id="97479"/>
    <lineage>
        <taxon>Eukaryota</taxon>
        <taxon>Fungi</taxon>
        <taxon>Dikarya</taxon>
        <taxon>Ascomycota</taxon>
        <taxon>Pezizomycotina</taxon>
        <taxon>Dothideomycetes</taxon>
        <taxon>Pleosporomycetidae</taxon>
        <taxon>Pleosporales</taxon>
        <taxon>Pleosporineae</taxon>
        <taxon>Pleosporaceae</taxon>
        <taxon>Pyrenophora</taxon>
    </lineage>
</organism>
<sequence length="506" mass="56918">MKLTTLTEDTGDDAITRENVHSTVPAYTELSSPQMVDAAQPEQTSAIGDAHPGDAPQQDQEKPSNGAPRKARPKRPNYHEIHAKPLPLDIYALPAFIPHNPISIIRLAIALFSQSVWPPTSHGVSHVAYFSPETQSIHVTDPASIRALWEQGFWGKGSLSRSEPQWLVAEKRRRGAQAAKTSTEVTQSRREERKQFKLERAKAQREAIEQQLRQEGKLAPDAHIDEHVNPDPDDAVPSKDAAKIPTVDRVPDGQLGEDGINPGLEADIIDVEHLQLTLEEAFFLTYVLGVLNVVSDNNEVPTESLAPYPSWYLLRLYCAHAFSSSDTTDLGGTLTRLRTAYTMSKGATRPDPAMSCIPPIAPDNPFLLKYVVFHHFRSLGWVVRPGIKFAVDYLLYIRGPAFTHAEFAIMIIPSYSAQYWNEQPDGATKPRGADKERKDWWWFHRVNRVQTQVMKTLMLVYVEVPEPWDTRCMGMGGFKVDVGSVLKKYTVREVVFKRWSPSRNRD</sequence>
<dbReference type="InterPro" id="IPR011856">
    <property type="entry name" value="tRNA_endonuc-like_dom_sf"/>
</dbReference>
<keyword evidence="9" id="KW-0378">Hydrolase</keyword>
<keyword evidence="9" id="KW-0540">Nuclease</keyword>
<dbReference type="Gene3D" id="3.40.1350.10">
    <property type="match status" value="1"/>
</dbReference>
<dbReference type="InterPro" id="IPR036167">
    <property type="entry name" value="tRNA_intron_Endo_cat-like_sf"/>
</dbReference>
<dbReference type="InterPro" id="IPR016589">
    <property type="entry name" value="tRNA_splic_SEN2"/>
</dbReference>
<feature type="region of interest" description="Disordered" evidence="7">
    <location>
        <begin position="172"/>
        <end position="200"/>
    </location>
</feature>
<evidence type="ECO:0000256" key="3">
    <source>
        <dbReference type="ARBA" id="ARBA00022694"/>
    </source>
</evidence>
<dbReference type="EMBL" id="HG992982">
    <property type="protein sequence ID" value="CAE7186677.1"/>
    <property type="molecule type" value="Genomic_DNA"/>
</dbReference>
<keyword evidence="9" id="KW-0255">Endonuclease</keyword>
<dbReference type="AlphaFoldDB" id="A0A6S6W5G5"/>
<evidence type="ECO:0000256" key="7">
    <source>
        <dbReference type="SAM" id="MobiDB-lite"/>
    </source>
</evidence>
<accession>A0A6S6W5G5</accession>
<evidence type="ECO:0000259" key="8">
    <source>
        <dbReference type="Pfam" id="PF01974"/>
    </source>
</evidence>
<name>A0A6S6W5G5_9PLEO</name>
<dbReference type="PIRSF" id="PIRSF011789">
    <property type="entry name" value="tRNA_splic_SEN2"/>
    <property type="match status" value="1"/>
</dbReference>
<keyword evidence="4" id="KW-0456">Lyase</keyword>
<dbReference type="EC" id="4.6.1.16" evidence="2"/>
<dbReference type="Proteomes" id="UP000472372">
    <property type="component" value="Chromosome 6"/>
</dbReference>
<dbReference type="InterPro" id="IPR006676">
    <property type="entry name" value="tRNA_splic"/>
</dbReference>
<dbReference type="SUPFAM" id="SSF53032">
    <property type="entry name" value="tRNA-intron endonuclease catalytic domain-like"/>
    <property type="match status" value="1"/>
</dbReference>
<dbReference type="CDD" id="cd22363">
    <property type="entry name" value="tRNA-intron_lyase_C"/>
    <property type="match status" value="1"/>
</dbReference>
<dbReference type="InterPro" id="IPR006677">
    <property type="entry name" value="tRNA_intron_Endonuc_cat-like"/>
</dbReference>
<dbReference type="PANTHER" id="PTHR21227">
    <property type="entry name" value="TRNA-SPLICING ENDONUCLEASE SUBUNIT SEN2"/>
    <property type="match status" value="1"/>
</dbReference>
<evidence type="ECO:0000256" key="2">
    <source>
        <dbReference type="ARBA" id="ARBA00012573"/>
    </source>
</evidence>
<dbReference type="GO" id="GO:0000379">
    <property type="term" value="P:tRNA-type intron splice site recognition and cleavage"/>
    <property type="evidence" value="ECO:0007669"/>
    <property type="project" value="TreeGrafter"/>
</dbReference>
<dbReference type="GO" id="GO:0000213">
    <property type="term" value="F:tRNA-intron lyase activity"/>
    <property type="evidence" value="ECO:0007669"/>
    <property type="project" value="UniProtKB-EC"/>
</dbReference>
<protein>
    <recommendedName>
        <fullName evidence="2">tRNA-intron lyase</fullName>
        <ecNumber evidence="2">4.6.1.16</ecNumber>
    </recommendedName>
    <alternativeName>
        <fullName evidence="5">tRNA-intron endonuclease Sen2</fullName>
    </alternativeName>
</protein>
<comment type="catalytic activity">
    <reaction evidence="6">
        <text>pretRNA = a 3'-half-tRNA molecule with a 5'-OH end + a 5'-half-tRNA molecule with a 2',3'-cyclic phosphate end + an intron with a 2',3'-cyclic phosphate and a 5'-hydroxyl terminus.</text>
        <dbReference type="EC" id="4.6.1.16"/>
    </reaction>
</comment>
<proteinExistence type="inferred from homology"/>
<feature type="region of interest" description="Disordered" evidence="7">
    <location>
        <begin position="1"/>
        <end position="76"/>
    </location>
</feature>
<dbReference type="GO" id="GO:0003676">
    <property type="term" value="F:nucleic acid binding"/>
    <property type="evidence" value="ECO:0007669"/>
    <property type="project" value="InterPro"/>
</dbReference>
<reference evidence="9" key="1">
    <citation type="submission" date="2021-02" db="EMBL/GenBank/DDBJ databases">
        <authorList>
            <person name="Syme A R."/>
            <person name="Syme A R."/>
            <person name="Moolhuijzen P."/>
        </authorList>
    </citation>
    <scope>NUCLEOTIDE SEQUENCE</scope>
    <source>
        <strain evidence="9">W1-1</strain>
    </source>
</reference>
<dbReference type="GO" id="GO:0000214">
    <property type="term" value="C:tRNA-intron endonuclease complex"/>
    <property type="evidence" value="ECO:0007669"/>
    <property type="project" value="InterPro"/>
</dbReference>
<dbReference type="PANTHER" id="PTHR21227:SF0">
    <property type="entry name" value="TRNA-SPLICING ENDONUCLEASE SUBUNIT SEN2"/>
    <property type="match status" value="1"/>
</dbReference>
<dbReference type="FunFam" id="3.40.1350.10:FF:000007">
    <property type="entry name" value="tRNA-splicing endonuclease subunit Sen2"/>
    <property type="match status" value="1"/>
</dbReference>
<evidence type="ECO:0000256" key="1">
    <source>
        <dbReference type="ARBA" id="ARBA00008078"/>
    </source>
</evidence>
<dbReference type="GO" id="GO:0005737">
    <property type="term" value="C:cytoplasm"/>
    <property type="evidence" value="ECO:0007669"/>
    <property type="project" value="TreeGrafter"/>
</dbReference>
<gene>
    <name evidence="9" type="ORF">PTTW11_07006</name>
</gene>
<comment type="similarity">
    <text evidence="1">Belongs to the tRNA-intron endonuclease family.</text>
</comment>
<dbReference type="Pfam" id="PF01974">
    <property type="entry name" value="tRNA_int_endo"/>
    <property type="match status" value="1"/>
</dbReference>
<evidence type="ECO:0000256" key="5">
    <source>
        <dbReference type="ARBA" id="ARBA00032432"/>
    </source>
</evidence>
<evidence type="ECO:0000256" key="4">
    <source>
        <dbReference type="ARBA" id="ARBA00023239"/>
    </source>
</evidence>